<keyword evidence="5" id="KW-0418">Kinase</keyword>
<dbReference type="GO" id="GO:0005829">
    <property type="term" value="C:cytosol"/>
    <property type="evidence" value="ECO:0007669"/>
    <property type="project" value="TreeGrafter"/>
</dbReference>
<name>A0A1B9F6T9_9BACT</name>
<dbReference type="CDD" id="cd01169">
    <property type="entry name" value="HMPP_kinase"/>
    <property type="match status" value="1"/>
</dbReference>
<dbReference type="InterPro" id="IPR013749">
    <property type="entry name" value="PM/HMP-P_kinase-1"/>
</dbReference>
<dbReference type="Gene3D" id="3.40.1190.20">
    <property type="match status" value="1"/>
</dbReference>
<dbReference type="AlphaFoldDB" id="A0A1B9F6T9"/>
<dbReference type="GO" id="GO:0009229">
    <property type="term" value="P:thiamine diphosphate biosynthetic process"/>
    <property type="evidence" value="ECO:0007669"/>
    <property type="project" value="UniProtKB-UniPathway"/>
</dbReference>
<dbReference type="EMBL" id="MAGO01000004">
    <property type="protein sequence ID" value="OCC15659.1"/>
    <property type="molecule type" value="Genomic_DNA"/>
</dbReference>
<dbReference type="SUPFAM" id="SSF53613">
    <property type="entry name" value="Ribokinase-like"/>
    <property type="match status" value="1"/>
</dbReference>
<reference evidence="5 6" key="1">
    <citation type="submission" date="2016-06" db="EMBL/GenBank/DDBJ databases">
        <title>Respiratory ammonification of nitrate coupled to the oxidation of elemental sulfur in deep-sea autotrophic thermophilic bacteria.</title>
        <authorList>
            <person name="Slobodkina G.B."/>
            <person name="Mardanov A.V."/>
            <person name="Ravin N.V."/>
            <person name="Frolova A.A."/>
            <person name="Viryasiv M.B."/>
            <person name="Chernyh N.A."/>
            <person name="Bonch-Osmolovskaya E.A."/>
            <person name="Slobodkin A.I."/>
        </authorList>
    </citation>
    <scope>NUCLEOTIDE SEQUENCE [LARGE SCALE GENOMIC DNA]</scope>
    <source>
        <strain evidence="5 6">S69</strain>
    </source>
</reference>
<feature type="domain" description="Thiamine-phosphate synthase ThiN" evidence="4">
    <location>
        <begin position="277"/>
        <end position="445"/>
    </location>
</feature>
<feature type="domain" description="Pyridoxamine kinase/Phosphomethylpyrimidine kinase" evidence="3">
    <location>
        <begin position="7"/>
        <end position="259"/>
    </location>
</feature>
<protein>
    <recommendedName>
        <fullName evidence="2">hydroxymethylpyrimidine kinase</fullName>
        <ecNumber evidence="2">2.7.1.49</ecNumber>
    </recommendedName>
</protein>
<dbReference type="Pfam" id="PF08543">
    <property type="entry name" value="Phos_pyr_kin"/>
    <property type="match status" value="1"/>
</dbReference>
<dbReference type="NCBIfam" id="TIGR00097">
    <property type="entry name" value="HMP-P_kinase"/>
    <property type="match status" value="1"/>
</dbReference>
<dbReference type="InterPro" id="IPR019293">
    <property type="entry name" value="ThiN"/>
</dbReference>
<dbReference type="InterPro" id="IPR029056">
    <property type="entry name" value="Ribokinase-like"/>
</dbReference>
<evidence type="ECO:0000313" key="6">
    <source>
        <dbReference type="Proteomes" id="UP000093080"/>
    </source>
</evidence>
<dbReference type="PANTHER" id="PTHR20858:SF17">
    <property type="entry name" value="HYDROXYMETHYLPYRIMIDINE_PHOSPHOMETHYLPYRIMIDINE KINASE THI20-RELATED"/>
    <property type="match status" value="1"/>
</dbReference>
<dbReference type="EC" id="2.7.1.49" evidence="2"/>
<dbReference type="GO" id="GO:0009228">
    <property type="term" value="P:thiamine biosynthetic process"/>
    <property type="evidence" value="ECO:0007669"/>
    <property type="project" value="InterPro"/>
</dbReference>
<dbReference type="GO" id="GO:0008902">
    <property type="term" value="F:hydroxymethylpyrimidine kinase activity"/>
    <property type="evidence" value="ECO:0007669"/>
    <property type="project" value="UniProtKB-EC"/>
</dbReference>
<dbReference type="SUPFAM" id="SSF53639">
    <property type="entry name" value="AraD/HMP-PK domain-like"/>
    <property type="match status" value="1"/>
</dbReference>
<keyword evidence="5" id="KW-0808">Transferase</keyword>
<organism evidence="5 6">
    <name type="scientific">Dissulfuribacter thermophilus</name>
    <dbReference type="NCBI Taxonomy" id="1156395"/>
    <lineage>
        <taxon>Bacteria</taxon>
        <taxon>Pseudomonadati</taxon>
        <taxon>Thermodesulfobacteriota</taxon>
        <taxon>Dissulfuribacteria</taxon>
        <taxon>Dissulfuribacterales</taxon>
        <taxon>Dissulfuribacteraceae</taxon>
        <taxon>Dissulfuribacter</taxon>
    </lineage>
</organism>
<keyword evidence="6" id="KW-1185">Reference proteome</keyword>
<accession>A0A1B9F6T9</accession>
<evidence type="ECO:0000256" key="1">
    <source>
        <dbReference type="ARBA" id="ARBA00004948"/>
    </source>
</evidence>
<sequence length="450" mass="48566">MAIGGSDPGGGAGIQQDIRTVTVLGGYGSGIPTALTVQNSLGVEDVSPVDSLYLERQLENCLSDIQFDAIKIGMILTKENVEAISKVLTRYAQGIPVVLDPVLSSKNEKALLKEEALKVFFDKILPVVTVITPNIPEAKRLLGDEDDQTIDQEELGKRLFKLIDGLTQRDIAVIIKGGHGTEGEKVKDVLVDRDGKVAIYGQRIATTHSHGTGCAYASSLATFLGAHVSLRDAMRLAREFIEISLRESSSLGAGIGPVNTLTILKRAYEREIVIGALKDACSRLESHPKAGLLCPEIQINLGYALSAASQKHDIAAFPGRIVRIGTQLTRVREPEFGASSHVANIILTAMRFDPSIRSAMDIKMSDQFLEKANRVGLKVAFFSRKDEPKNIKEIEGSSLSWGVKTAIEANQGLVPDLIWDDGDIGKEPAIRVLGKDPLDVVKKALSLIEG</sequence>
<dbReference type="Gene3D" id="3.40.225.10">
    <property type="entry name" value="Class II aldolase/adducin N-terminal domain"/>
    <property type="match status" value="1"/>
</dbReference>
<dbReference type="Proteomes" id="UP000093080">
    <property type="component" value="Unassembled WGS sequence"/>
</dbReference>
<dbReference type="UniPathway" id="UPA00060">
    <property type="reaction ID" value="UER00138"/>
</dbReference>
<evidence type="ECO:0000259" key="3">
    <source>
        <dbReference type="Pfam" id="PF08543"/>
    </source>
</evidence>
<dbReference type="GO" id="GO:0008972">
    <property type="term" value="F:phosphomethylpyrimidine kinase activity"/>
    <property type="evidence" value="ECO:0007669"/>
    <property type="project" value="InterPro"/>
</dbReference>
<dbReference type="InterPro" id="IPR004399">
    <property type="entry name" value="HMP/HMP-P_kinase_dom"/>
</dbReference>
<evidence type="ECO:0000259" key="4">
    <source>
        <dbReference type="Pfam" id="PF10120"/>
    </source>
</evidence>
<comment type="pathway">
    <text evidence="1">Cofactor biosynthesis; thiamine diphosphate biosynthesis.</text>
</comment>
<comment type="caution">
    <text evidence="5">The sequence shown here is derived from an EMBL/GenBank/DDBJ whole genome shotgun (WGS) entry which is preliminary data.</text>
</comment>
<evidence type="ECO:0000256" key="2">
    <source>
        <dbReference type="ARBA" id="ARBA00012135"/>
    </source>
</evidence>
<dbReference type="STRING" id="1156395.DBT_1010"/>
<evidence type="ECO:0000313" key="5">
    <source>
        <dbReference type="EMBL" id="OCC15659.1"/>
    </source>
</evidence>
<gene>
    <name evidence="5" type="ORF">DBT_1010</name>
</gene>
<dbReference type="Pfam" id="PF10120">
    <property type="entry name" value="ThiN"/>
    <property type="match status" value="1"/>
</dbReference>
<proteinExistence type="predicted"/>
<dbReference type="InterPro" id="IPR036409">
    <property type="entry name" value="Aldolase_II/adducin_N_sf"/>
</dbReference>
<dbReference type="PANTHER" id="PTHR20858">
    <property type="entry name" value="PHOSPHOMETHYLPYRIMIDINE KINASE"/>
    <property type="match status" value="1"/>
</dbReference>